<organism evidence="1 2">
    <name type="scientific">Cupriavidus metallidurans</name>
    <dbReference type="NCBI Taxonomy" id="119219"/>
    <lineage>
        <taxon>Bacteria</taxon>
        <taxon>Pseudomonadati</taxon>
        <taxon>Pseudomonadota</taxon>
        <taxon>Betaproteobacteria</taxon>
        <taxon>Burkholderiales</taxon>
        <taxon>Burkholderiaceae</taxon>
        <taxon>Cupriavidus</taxon>
    </lineage>
</organism>
<dbReference type="OrthoDB" id="8913274at2"/>
<reference evidence="1 2" key="1">
    <citation type="submission" date="2019-03" db="EMBL/GenBank/DDBJ databases">
        <title>Comparative insights into the high quality Complete genome sequence of highly metal resistant Cupriavidus metallidurans strain BS1 isolated from a gold-copper mine.</title>
        <authorList>
            <person name="Mazhar H.S."/>
            <person name="Rensing C."/>
        </authorList>
    </citation>
    <scope>NUCLEOTIDE SEQUENCE [LARGE SCALE GENOMIC DNA]</scope>
    <source>
        <strain evidence="1 2">BS1</strain>
    </source>
</reference>
<gene>
    <name evidence="1" type="ORF">DDF84_020560</name>
</gene>
<name>A0A2L0X3U8_9BURK</name>
<dbReference type="EMBL" id="CP037901">
    <property type="protein sequence ID" value="QBP12169.1"/>
    <property type="molecule type" value="Genomic_DNA"/>
</dbReference>
<protein>
    <submittedName>
        <fullName evidence="1">Uncharacterized protein</fullName>
    </submittedName>
</protein>
<evidence type="ECO:0000313" key="1">
    <source>
        <dbReference type="EMBL" id="QBP12169.1"/>
    </source>
</evidence>
<dbReference type="AlphaFoldDB" id="A0A2L0X3U8"/>
<accession>A0A2L0X3U8</accession>
<dbReference type="Proteomes" id="UP000253772">
    <property type="component" value="Chromosome c2"/>
</dbReference>
<proteinExistence type="predicted"/>
<evidence type="ECO:0000313" key="2">
    <source>
        <dbReference type="Proteomes" id="UP000253772"/>
    </source>
</evidence>
<dbReference type="RefSeq" id="WP_017514644.1">
    <property type="nucleotide sequence ID" value="NZ_CP026544.1"/>
</dbReference>
<sequence length="161" mass="17862">MNNQPDYVWHYTVGTPLAAIARAGRLVPAAALMREPRLGKQEILWFSRNQQWDPSASKDDGLGQARHTLTRGALHTRFGLYRFGLSALDVRLVPWPTVTRVAEIDVPEAMTMVANGLRCGAAPTDWLGTLMPIPLSELRFEAWTGAIWVRADLNEIAAQLA</sequence>